<comment type="caution">
    <text evidence="1">The sequence shown here is derived from an EMBL/GenBank/DDBJ whole genome shotgun (WGS) entry which is preliminary data.</text>
</comment>
<dbReference type="EMBL" id="JANRMS010000235">
    <property type="protein sequence ID" value="KAJ3543634.1"/>
    <property type="molecule type" value="Genomic_DNA"/>
</dbReference>
<proteinExistence type="predicted"/>
<evidence type="ECO:0000313" key="1">
    <source>
        <dbReference type="EMBL" id="KAJ3543634.1"/>
    </source>
</evidence>
<name>A0ACC1SPH1_9HYPO</name>
<dbReference type="Proteomes" id="UP001148629">
    <property type="component" value="Unassembled WGS sequence"/>
</dbReference>
<keyword evidence="2" id="KW-1185">Reference proteome</keyword>
<accession>A0ACC1SPH1</accession>
<protein>
    <submittedName>
        <fullName evidence="1">Uncharacterized protein</fullName>
    </submittedName>
</protein>
<reference evidence="1" key="1">
    <citation type="submission" date="2022-08" db="EMBL/GenBank/DDBJ databases">
        <title>Genome Sequence of Fusarium decemcellulare.</title>
        <authorList>
            <person name="Buettner E."/>
        </authorList>
    </citation>
    <scope>NUCLEOTIDE SEQUENCE</scope>
    <source>
        <strain evidence="1">Babe19</strain>
    </source>
</reference>
<organism evidence="1 2">
    <name type="scientific">Fusarium decemcellulare</name>
    <dbReference type="NCBI Taxonomy" id="57161"/>
    <lineage>
        <taxon>Eukaryota</taxon>
        <taxon>Fungi</taxon>
        <taxon>Dikarya</taxon>
        <taxon>Ascomycota</taxon>
        <taxon>Pezizomycotina</taxon>
        <taxon>Sordariomycetes</taxon>
        <taxon>Hypocreomycetidae</taxon>
        <taxon>Hypocreales</taxon>
        <taxon>Nectriaceae</taxon>
        <taxon>Fusarium</taxon>
        <taxon>Fusarium decemcellulare species complex</taxon>
    </lineage>
</organism>
<evidence type="ECO:0000313" key="2">
    <source>
        <dbReference type="Proteomes" id="UP001148629"/>
    </source>
</evidence>
<gene>
    <name evidence="1" type="ORF">NM208_g3474</name>
</gene>
<sequence length="773" mass="86951">MIPDLSPVRREMPPAQWGVAAPCSSESFKTKSHKNKPPAKDWSHRLSPESTSRTGSSLKGAFKHLQNTDVISLGGGLPLSDFFPFETFTFTVPSAQSAETSQSTLNGNSNAIQSGKNDISDGRSVYDLSVALNYSQGSGSPQLLRWITEHTEIVHSPPYANWQCTMTIGSTSALDMALRMLTKSGHVVLSDKYTFATAVETASPMGVKFCGIEMDAQGMLPESLRETLDSWNPEQHGGASKPFLLYLIPTGQNPTGATQGIERRRAIYGVAQEHDLIILEDDPYYFLQMDPYAPSEGGLPSNEIHSPADLLKIIVPSYLSIDVDGRVLRMDSFSKVISPGSRIGWITAPEAITERYKSHADVSTQGPSGFSQLALFKLLDEHWGHAGYLEWLIHIRKEYTKRRDVMIRACERCLPADIVTWEPAQAGMFQWLRVDWKKHPDASFKSLMDIEEEIWHNAIEHGALVARGSWFTASKEDQCSETFYRATFAAAPLEKVEEAVKRSQKALKSLSTLPRTQLRSYTCTSFRLSQNDSTTPKDAAPLSSRWFSDLQARIGQLRSSDNAPECVKQAEELYQHTTENWIELLAGREGFITDKSWRGLDHYQLLWGDMGQCNRHVNNVMYNKYVETARVRFVRHHGEDAATAEQQKQWNALPTPQGLGLILKSIKTEFKLPLTFPDHITVLYKLSERPRYDSTSLLTEAWILSDQHRRLAARCIDDTAVYDYTTSKKSVLKPFMVEKFQETFDKQVESQAKCDEDARSVIAAVERLEGEFR</sequence>